<dbReference type="GeneID" id="116181221"/>
<evidence type="ECO:0000313" key="4">
    <source>
        <dbReference type="EMBL" id="JAV93415.1"/>
    </source>
</evidence>
<evidence type="ECO:0000256" key="1">
    <source>
        <dbReference type="SAM" id="MobiDB-lite"/>
    </source>
</evidence>
<dbReference type="GO" id="GO:0000387">
    <property type="term" value="P:spliceosomal snRNP assembly"/>
    <property type="evidence" value="ECO:0007669"/>
    <property type="project" value="TreeGrafter"/>
</dbReference>
<dbReference type="InterPro" id="IPR024822">
    <property type="entry name" value="Coilin"/>
</dbReference>
<dbReference type="Pfam" id="PF15862">
    <property type="entry name" value="Coilin_N"/>
    <property type="match status" value="1"/>
</dbReference>
<accession>A0A1Y1N9U1</accession>
<evidence type="ECO:0000259" key="2">
    <source>
        <dbReference type="Pfam" id="PF15862"/>
    </source>
</evidence>
<evidence type="ECO:0000259" key="3">
    <source>
        <dbReference type="Pfam" id="PF23086"/>
    </source>
</evidence>
<dbReference type="InterPro" id="IPR031722">
    <property type="entry name" value="Coilin_N"/>
</dbReference>
<dbReference type="PANTHER" id="PTHR15197">
    <property type="entry name" value="COILIN P80"/>
    <property type="match status" value="1"/>
</dbReference>
<dbReference type="PANTHER" id="PTHR15197:SF0">
    <property type="entry name" value="COILIN"/>
    <property type="match status" value="1"/>
</dbReference>
<feature type="domain" description="Coilin tudor" evidence="3">
    <location>
        <begin position="377"/>
        <end position="429"/>
    </location>
</feature>
<protein>
    <submittedName>
        <fullName evidence="4">Uncharacterized protein</fullName>
    </submittedName>
</protein>
<feature type="region of interest" description="Disordered" evidence="1">
    <location>
        <begin position="125"/>
        <end position="157"/>
    </location>
</feature>
<dbReference type="GO" id="GO:0030619">
    <property type="term" value="F:U1 snRNA binding"/>
    <property type="evidence" value="ECO:0007669"/>
    <property type="project" value="TreeGrafter"/>
</dbReference>
<organism evidence="4">
    <name type="scientific">Photinus pyralis</name>
    <name type="common">Common eastern firefly</name>
    <name type="synonym">Lampyris pyralis</name>
    <dbReference type="NCBI Taxonomy" id="7054"/>
    <lineage>
        <taxon>Eukaryota</taxon>
        <taxon>Metazoa</taxon>
        <taxon>Ecdysozoa</taxon>
        <taxon>Arthropoda</taxon>
        <taxon>Hexapoda</taxon>
        <taxon>Insecta</taxon>
        <taxon>Pterygota</taxon>
        <taxon>Neoptera</taxon>
        <taxon>Endopterygota</taxon>
        <taxon>Coleoptera</taxon>
        <taxon>Polyphaga</taxon>
        <taxon>Elateriformia</taxon>
        <taxon>Elateroidea</taxon>
        <taxon>Lampyridae</taxon>
        <taxon>Lampyrinae</taxon>
        <taxon>Photinus</taxon>
    </lineage>
</organism>
<dbReference type="Pfam" id="PF23086">
    <property type="entry name" value="Tudor_Coilin"/>
    <property type="match status" value="1"/>
</dbReference>
<feature type="domain" description="Coilin N-terminal" evidence="2">
    <location>
        <begin position="8"/>
        <end position="149"/>
    </location>
</feature>
<dbReference type="InterPro" id="IPR056398">
    <property type="entry name" value="Tudor_Coilin"/>
</dbReference>
<feature type="compositionally biased region" description="Low complexity" evidence="1">
    <location>
        <begin position="272"/>
        <end position="283"/>
    </location>
</feature>
<feature type="compositionally biased region" description="Pro residues" evidence="1">
    <location>
        <begin position="306"/>
        <end position="315"/>
    </location>
</feature>
<sequence length="465" mass="52675">MEQRVKVHLDSFFTDYRSLCYVYANKNMKTIQDLIHHISSKFDVPSTVYLTSNNIYLPPFEDIRILGDCDSIVVRPLVRNRTSKKKKQKFSDEPSAEVDKSKNCNASVVIDQNKASQRLEHPECMSIDGSEGEDCTDSAIRHKKKKKKEKRTKADDPPEELINLLESTVPNDTTLNRPLNPTIVKRAPSISSTPTCSLSVTNLSKVFRKQISTTPSIEQPKPIRVGEAVVAEFARRKRVDLLPISTAPNIVKSILVSDQDSNLDTNTVYDVSSSSESECSQSKETCEVPETKQRKRKRVRKRKPKPPLTPLPYCPPRSLNGSSSPHLHLRFDNEPEAVESPPAPEEIVENVDKVQIVNYKDLCENEIKNFPIMKGVDPKVDDIIAFKRFMLSENYTPEVSNYIIGSVCSYSPSTSTVVIKVLEGREQCNDPRGKFYMEENENGVQSSTVHQYVWSELIEPRLLFP</sequence>
<dbReference type="OrthoDB" id="74813at2759"/>
<feature type="region of interest" description="Disordered" evidence="1">
    <location>
        <begin position="267"/>
        <end position="328"/>
    </location>
</feature>
<name>A0A1Y1N9U1_PHOPY</name>
<dbReference type="EMBL" id="GEZM01011836">
    <property type="protein sequence ID" value="JAV93415.1"/>
    <property type="molecule type" value="Transcribed_RNA"/>
</dbReference>
<feature type="compositionally biased region" description="Basic residues" evidence="1">
    <location>
        <begin position="141"/>
        <end position="151"/>
    </location>
</feature>
<dbReference type="RefSeq" id="XP_031357380.1">
    <property type="nucleotide sequence ID" value="XM_031501520.1"/>
</dbReference>
<dbReference type="GO" id="GO:0030620">
    <property type="term" value="F:U2 snRNA binding"/>
    <property type="evidence" value="ECO:0007669"/>
    <property type="project" value="TreeGrafter"/>
</dbReference>
<proteinExistence type="predicted"/>
<dbReference type="KEGG" id="ppyr:116181221"/>
<feature type="compositionally biased region" description="Basic residues" evidence="1">
    <location>
        <begin position="293"/>
        <end position="305"/>
    </location>
</feature>
<dbReference type="AlphaFoldDB" id="A0A1Y1N9U1"/>
<reference evidence="4" key="1">
    <citation type="journal article" date="2016" name="Sci. Rep.">
        <title>Molecular characterization of firefly nuptial gifts: a multi-omics approach sheds light on postcopulatory sexual selection.</title>
        <authorList>
            <person name="Al-Wathiqui N."/>
            <person name="Fallon T.R."/>
            <person name="South A."/>
            <person name="Weng J.K."/>
            <person name="Lewis S.M."/>
        </authorList>
    </citation>
    <scope>NUCLEOTIDE SEQUENCE</scope>
</reference>
<dbReference type="GO" id="GO:0015030">
    <property type="term" value="C:Cajal body"/>
    <property type="evidence" value="ECO:0007669"/>
    <property type="project" value="TreeGrafter"/>
</dbReference>